<dbReference type="SUPFAM" id="SSF48065">
    <property type="entry name" value="DBL homology domain (DH-domain)"/>
    <property type="match status" value="1"/>
</dbReference>
<dbReference type="InterPro" id="IPR002219">
    <property type="entry name" value="PKC_DAG/PE"/>
</dbReference>
<dbReference type="SUPFAM" id="SSF46585">
    <property type="entry name" value="HR1 repeat"/>
    <property type="match status" value="1"/>
</dbReference>
<evidence type="ECO:0000256" key="3">
    <source>
        <dbReference type="SAM" id="Coils"/>
    </source>
</evidence>
<evidence type="ECO:0000256" key="2">
    <source>
        <dbReference type="ARBA" id="ARBA00022490"/>
    </source>
</evidence>
<feature type="domain" description="DH" evidence="5">
    <location>
        <begin position="749"/>
        <end position="929"/>
    </location>
</feature>
<dbReference type="InterPro" id="IPR036274">
    <property type="entry name" value="HR1_rpt_sf"/>
</dbReference>
<evidence type="ECO:0000256" key="4">
    <source>
        <dbReference type="SAM" id="MobiDB-lite"/>
    </source>
</evidence>
<feature type="region of interest" description="Disordered" evidence="4">
    <location>
        <begin position="1325"/>
        <end position="1355"/>
    </location>
</feature>
<dbReference type="Proteomes" id="UP001211065">
    <property type="component" value="Unassembled WGS sequence"/>
</dbReference>
<keyword evidence="3" id="KW-0175">Coiled coil</keyword>
<dbReference type="InterPro" id="IPR000219">
    <property type="entry name" value="DH_dom"/>
</dbReference>
<dbReference type="EMBL" id="JADGJW010000208">
    <property type="protein sequence ID" value="KAJ3221804.1"/>
    <property type="molecule type" value="Genomic_DNA"/>
</dbReference>
<feature type="coiled-coil region" evidence="3">
    <location>
        <begin position="535"/>
        <end position="562"/>
    </location>
</feature>
<feature type="domain" description="Phorbol-ester/DAG-type" evidence="6">
    <location>
        <begin position="459"/>
        <end position="505"/>
    </location>
</feature>
<comment type="subcellular location">
    <subcellularLocation>
        <location evidence="1">Cytoplasm</location>
    </subcellularLocation>
</comment>
<name>A0AAD5U3P5_9FUNG</name>
<dbReference type="GO" id="GO:0035025">
    <property type="term" value="P:positive regulation of Rho protein signal transduction"/>
    <property type="evidence" value="ECO:0007669"/>
    <property type="project" value="TreeGrafter"/>
</dbReference>
<keyword evidence="8" id="KW-1185">Reference proteome</keyword>
<evidence type="ECO:0000313" key="8">
    <source>
        <dbReference type="Proteomes" id="UP001211065"/>
    </source>
</evidence>
<dbReference type="Gene3D" id="2.30.29.30">
    <property type="entry name" value="Pleckstrin-homology domain (PH domain)/Phosphotyrosine-binding domain (PTB)"/>
    <property type="match status" value="1"/>
</dbReference>
<gene>
    <name evidence="7" type="primary">ITSN2_1</name>
    <name evidence="7" type="ORF">HK099_003098</name>
</gene>
<feature type="compositionally biased region" description="Basic and acidic residues" evidence="4">
    <location>
        <begin position="1217"/>
        <end position="1227"/>
    </location>
</feature>
<feature type="region of interest" description="Disordered" evidence="4">
    <location>
        <begin position="1100"/>
        <end position="1119"/>
    </location>
</feature>
<feature type="compositionally biased region" description="Polar residues" evidence="4">
    <location>
        <begin position="1169"/>
        <end position="1187"/>
    </location>
</feature>
<dbReference type="InterPro" id="IPR035899">
    <property type="entry name" value="DBL_dom_sf"/>
</dbReference>
<feature type="compositionally biased region" description="Basic and acidic residues" evidence="4">
    <location>
        <begin position="1332"/>
        <end position="1355"/>
    </location>
</feature>
<dbReference type="InterPro" id="IPR036305">
    <property type="entry name" value="RGS_sf"/>
</dbReference>
<evidence type="ECO:0000313" key="7">
    <source>
        <dbReference type="EMBL" id="KAJ3221804.1"/>
    </source>
</evidence>
<dbReference type="Pfam" id="PF00621">
    <property type="entry name" value="RhoGEF"/>
    <property type="match status" value="1"/>
</dbReference>
<accession>A0AAD5U3P5</accession>
<protein>
    <submittedName>
        <fullName evidence="7">Intersectin-2</fullName>
    </submittedName>
</protein>
<sequence length="1355" mass="154006">MSIPNTTRQRVPSLKDNALMSQSFQPPTLGFNNVGSMESVQGSTQSLSYINEAGIDRSLPSKTRPYSLAMDHFKKMANSHEYLSFSTQREQNNRPISNLDYGSKQNLISDQFLTSPQPTLAINEFWQSIVRSKSSFSLKALTKFDNSNSNVKIQLKKESPMEKKLMRNASTRSRNSIGNNNFSDTAGFLKYIESSGFSGIWNHPVTRCYFIMFLIWAGFPSLFFFRQDVANYRQEFSKQSANSRKTAAFKIFNTYFGKKSSLLLILGRKCQTENLKFGIEAIKLNLENPDAHIFDDVALIVLKDLNEIYDSGICADFWMGDSIDSLPSSLSPDIPKFKLSAFYQMMQHDLRGTKHLTSVQYRRAAERLMDMPMDYIKDELISEKVSFYLESIGVDCENLNARFDANLKKDSRQGSNSKSTTENLPSSTKVIEIVKENGNLKDWKRMSSMQLQNIASITTHTFVQCNDLNICEYCYLQETKDSLYRCEVCGYISHKLCRSGVKVSCVMPSISFENDEEQLAISLNPEIENDPLTKIQYHNEKIRRVQEKINAIQKELDIELRISDGLNKIVSAKGNLKKGKKNAVDNDTVLQMESSVKKMEVLKHELQKCQVQLSSLHSSSPSEPELPLQIQTKVDDTDPSLNKDDVVKVVTIDPKTKSECTKAFFITSTTSVRCIITKALEKFVLKGTEEDYLLTYKCLEDEVPLRLEDLLMALSIDFSQVTLYLTQKDPAMMLTSSALQKDDPILIKKQLDVIAEIVETEFGYLDYLRFVVTSFYEPLVASGLLTKELSNKLFSNTVKILALHEKIVKKIMVGGKDDVTNIMTIYETEIDEFDIYKEYCANQSTSRRVLNKLKTDQLFSRALAQCESDPKLRKLSLSDLLVKPMHRITRYPLLIKRLLSYTRSNNYEYKVINNVINLFEEKVTEINETVRKTESCARINLIDENLDFNNICEKFKLVDGHRELLSEKNLTYIKKSTAGTIEVVVMLFTDLVLITRMKKQDQYQLLKLPLPFESVVFLDKLNSEQKKVFQIIHLQQEIHSLHAATAYDKNSWLQEAESLREKYCELCHDYELTRGYRYENCVSKLESKIPNSTRKLNGSNKGLSLIMDNSPGGSPKVMRRSYSSQFKSSKLEQEHSRVTASCDVNTFETGTQQVTPPLSKKNLWETSLEGTTHSHTSQGCGTETGFSLSDPYLSDDEQNSLGKFSNKTNSKVGFRYSGEHWETEKNSPKKNCSRDVFTNSISPQTNNSPLSVSSSVGSQTSPKSQTSIGSLENIPLGGKQKISIFRNRTTASDQSKPLAHSKSNSLGTNHLREWSGKHLQMVRKKIKNGGNNEEHANSVKESHLDRKSKSENELS</sequence>
<evidence type="ECO:0000259" key="6">
    <source>
        <dbReference type="PROSITE" id="PS50081"/>
    </source>
</evidence>
<dbReference type="PANTHER" id="PTHR46006:SF6">
    <property type="entry name" value="INTERSECTIN-2 ISOFORM X1"/>
    <property type="match status" value="1"/>
</dbReference>
<dbReference type="PROSITE" id="PS50081">
    <property type="entry name" value="ZF_DAG_PE_2"/>
    <property type="match status" value="1"/>
</dbReference>
<feature type="region of interest" description="Disordered" evidence="4">
    <location>
        <begin position="1289"/>
        <end position="1311"/>
    </location>
</feature>
<dbReference type="Gene3D" id="1.10.167.10">
    <property type="entry name" value="Regulator of G-protein Signalling 4, domain 2"/>
    <property type="match status" value="1"/>
</dbReference>
<feature type="compositionally biased region" description="Polar residues" evidence="4">
    <location>
        <begin position="1199"/>
        <end position="1211"/>
    </location>
</feature>
<proteinExistence type="predicted"/>
<dbReference type="SUPFAM" id="SSF50729">
    <property type="entry name" value="PH domain-like"/>
    <property type="match status" value="1"/>
</dbReference>
<dbReference type="GO" id="GO:0005085">
    <property type="term" value="F:guanyl-nucleotide exchange factor activity"/>
    <property type="evidence" value="ECO:0007669"/>
    <property type="project" value="InterPro"/>
</dbReference>
<reference evidence="7" key="1">
    <citation type="submission" date="2020-05" db="EMBL/GenBank/DDBJ databases">
        <title>Phylogenomic resolution of chytrid fungi.</title>
        <authorList>
            <person name="Stajich J.E."/>
            <person name="Amses K."/>
            <person name="Simmons R."/>
            <person name="Seto K."/>
            <person name="Myers J."/>
            <person name="Bonds A."/>
            <person name="Quandt C.A."/>
            <person name="Barry K."/>
            <person name="Liu P."/>
            <person name="Grigoriev I."/>
            <person name="Longcore J.E."/>
            <person name="James T.Y."/>
        </authorList>
    </citation>
    <scope>NUCLEOTIDE SEQUENCE</scope>
    <source>
        <strain evidence="7">JEL0476</strain>
    </source>
</reference>
<dbReference type="CDD" id="cd00160">
    <property type="entry name" value="RhoGEF"/>
    <property type="match status" value="1"/>
</dbReference>
<comment type="caution">
    <text evidence="7">The sequence shown here is derived from an EMBL/GenBank/DDBJ whole genome shotgun (WGS) entry which is preliminary data.</text>
</comment>
<organism evidence="7 8">
    <name type="scientific">Clydaea vesicula</name>
    <dbReference type="NCBI Taxonomy" id="447962"/>
    <lineage>
        <taxon>Eukaryota</taxon>
        <taxon>Fungi</taxon>
        <taxon>Fungi incertae sedis</taxon>
        <taxon>Chytridiomycota</taxon>
        <taxon>Chytridiomycota incertae sedis</taxon>
        <taxon>Chytridiomycetes</taxon>
        <taxon>Lobulomycetales</taxon>
        <taxon>Lobulomycetaceae</taxon>
        <taxon>Clydaea</taxon>
    </lineage>
</organism>
<dbReference type="Gene3D" id="1.20.900.10">
    <property type="entry name" value="Dbl homology (DH) domain"/>
    <property type="match status" value="1"/>
</dbReference>
<evidence type="ECO:0000256" key="1">
    <source>
        <dbReference type="ARBA" id="ARBA00004496"/>
    </source>
</evidence>
<dbReference type="PROSITE" id="PS50010">
    <property type="entry name" value="DH_2"/>
    <property type="match status" value="1"/>
</dbReference>
<keyword evidence="2" id="KW-0963">Cytoplasm</keyword>
<dbReference type="InterPro" id="IPR051480">
    <property type="entry name" value="Endocytic_GEF_Adapter"/>
</dbReference>
<feature type="compositionally biased region" description="Low complexity" evidence="4">
    <location>
        <begin position="1244"/>
        <end position="1264"/>
    </location>
</feature>
<evidence type="ECO:0000259" key="5">
    <source>
        <dbReference type="PROSITE" id="PS50010"/>
    </source>
</evidence>
<dbReference type="PANTHER" id="PTHR46006">
    <property type="entry name" value="RHO GUANINE NUCLEOTIDE EXCHANGE FACTOR AT 64C, ISOFORM A"/>
    <property type="match status" value="1"/>
</dbReference>
<dbReference type="Gene3D" id="3.30.60.20">
    <property type="match status" value="1"/>
</dbReference>
<dbReference type="GO" id="GO:0005737">
    <property type="term" value="C:cytoplasm"/>
    <property type="evidence" value="ECO:0007669"/>
    <property type="project" value="UniProtKB-SubCell"/>
</dbReference>
<dbReference type="SUPFAM" id="SSF48097">
    <property type="entry name" value="Regulator of G-protein signaling, RGS"/>
    <property type="match status" value="1"/>
</dbReference>
<feature type="region of interest" description="Disordered" evidence="4">
    <location>
        <begin position="1169"/>
        <end position="1274"/>
    </location>
</feature>
<dbReference type="SMART" id="SM00325">
    <property type="entry name" value="RhoGEF"/>
    <property type="match status" value="1"/>
</dbReference>
<dbReference type="CDD" id="cd00029">
    <property type="entry name" value="C1"/>
    <property type="match status" value="1"/>
</dbReference>
<dbReference type="InterPro" id="IPR044926">
    <property type="entry name" value="RGS_subdomain_2"/>
</dbReference>
<dbReference type="InterPro" id="IPR011993">
    <property type="entry name" value="PH-like_dom_sf"/>
</dbReference>
<feature type="compositionally biased region" description="Polar residues" evidence="4">
    <location>
        <begin position="1289"/>
        <end position="1308"/>
    </location>
</feature>